<dbReference type="Pfam" id="PF00496">
    <property type="entry name" value="SBP_bac_5"/>
    <property type="match status" value="1"/>
</dbReference>
<gene>
    <name evidence="3" type="ORF">CNE99_08205</name>
</gene>
<sequence>MTEAGMTASAPLGYHCAWSGPGYFVNKAHKITVLIGWLMCWSAYGESGIEYQHAYGFLAEPRYGEDFRHFDFVNPTAPKGGRIRVPQMGNWDSFNPVSEKGRLGAGLGFWSRDTNLLWDSLLVPALDEPATHYGLLAEGIAVAEDQSWVAFKLREGAYWHDGKPITVEDVLFSYESYLEYGSPAVKTSFGPFSIEKINNREIRFLVPPEHRDNPTIPIQLGGILVMPKHYWKDKDISKTTVDPPLGSGPYRISEFSVGRWLEFERVENYWARDLPVSIGRYNFDRIKYDYFRDDQVQTEALKGNVVDVHVENVPRTWFEAYDMPAVDEGYVKKVEYKLGKPAGLWWPIFWNLDQRRFQDVRVRKAIWLLSDMEWGNQRSYGFWGIAQSFFHDSEFAALGMPSEDELKLLEPLSGQIPDTVFTEPFKLQPNRGGGWARENILEADRLLKEAGWIVVDGQRVHEETGEPFHIRFIAVSPALGGSFIPLTRLLKRLGITSSIKSPEISNWLYRNQSGDFDASSIWFLPDNTPTLMIRNSFHSSEAGKAYGSNWSNLRDPAVDTLVDAIGTATTWEDYVTAIRAFDRVMLHNYYWIPSMAKTIEAVAYWDNFGVPEYDRLLRLAHVDTWWWDDDKSKAVRRFTGDSN</sequence>
<evidence type="ECO:0000259" key="2">
    <source>
        <dbReference type="Pfam" id="PF00496"/>
    </source>
</evidence>
<comment type="caution">
    <text evidence="3">The sequence shown here is derived from an EMBL/GenBank/DDBJ whole genome shotgun (WGS) entry which is preliminary data.</text>
</comment>
<dbReference type="GO" id="GO:0030288">
    <property type="term" value="C:outer membrane-bounded periplasmic space"/>
    <property type="evidence" value="ECO:0007669"/>
    <property type="project" value="TreeGrafter"/>
</dbReference>
<dbReference type="GO" id="GO:1904680">
    <property type="term" value="F:peptide transmembrane transporter activity"/>
    <property type="evidence" value="ECO:0007669"/>
    <property type="project" value="TreeGrafter"/>
</dbReference>
<proteinExistence type="predicted"/>
<dbReference type="GO" id="GO:0015833">
    <property type="term" value="P:peptide transport"/>
    <property type="evidence" value="ECO:0007669"/>
    <property type="project" value="TreeGrafter"/>
</dbReference>
<dbReference type="AlphaFoldDB" id="A0A2A5WLR6"/>
<dbReference type="PANTHER" id="PTHR30290:SF64">
    <property type="entry name" value="ABC TRANSPORTER PERIPLASMIC BINDING PROTEIN"/>
    <property type="match status" value="1"/>
</dbReference>
<evidence type="ECO:0000313" key="4">
    <source>
        <dbReference type="Proteomes" id="UP000219327"/>
    </source>
</evidence>
<protein>
    <recommendedName>
        <fullName evidence="2">Solute-binding protein family 5 domain-containing protein</fullName>
    </recommendedName>
</protein>
<organism evidence="3 4">
    <name type="scientific">OM182 bacterium MED-G24</name>
    <dbReference type="NCBI Taxonomy" id="1986255"/>
    <lineage>
        <taxon>Bacteria</taxon>
        <taxon>Pseudomonadati</taxon>
        <taxon>Pseudomonadota</taxon>
        <taxon>Gammaproteobacteria</taxon>
        <taxon>OMG group</taxon>
        <taxon>OM182 clade</taxon>
    </lineage>
</organism>
<dbReference type="GO" id="GO:0042884">
    <property type="term" value="P:microcin transport"/>
    <property type="evidence" value="ECO:0007669"/>
    <property type="project" value="TreeGrafter"/>
</dbReference>
<dbReference type="CDD" id="cd08497">
    <property type="entry name" value="MbnE-like"/>
    <property type="match status" value="1"/>
</dbReference>
<dbReference type="GO" id="GO:0043190">
    <property type="term" value="C:ATP-binding cassette (ABC) transporter complex"/>
    <property type="evidence" value="ECO:0007669"/>
    <property type="project" value="InterPro"/>
</dbReference>
<evidence type="ECO:0000313" key="3">
    <source>
        <dbReference type="EMBL" id="PDH37382.1"/>
    </source>
</evidence>
<dbReference type="InterPro" id="IPR000914">
    <property type="entry name" value="SBP_5_dom"/>
</dbReference>
<dbReference type="SUPFAM" id="SSF53850">
    <property type="entry name" value="Periplasmic binding protein-like II"/>
    <property type="match status" value="1"/>
</dbReference>
<dbReference type="PIRSF" id="PIRSF002741">
    <property type="entry name" value="MppA"/>
    <property type="match status" value="1"/>
</dbReference>
<feature type="domain" description="Solute-binding protein family 5" evidence="2">
    <location>
        <begin position="134"/>
        <end position="540"/>
    </location>
</feature>
<dbReference type="InterPro" id="IPR039424">
    <property type="entry name" value="SBP_5"/>
</dbReference>
<dbReference type="InterPro" id="IPR030678">
    <property type="entry name" value="Peptide/Ni-bd"/>
</dbReference>
<dbReference type="Proteomes" id="UP000219327">
    <property type="component" value="Unassembled WGS sequence"/>
</dbReference>
<reference evidence="3 4" key="1">
    <citation type="submission" date="2017-08" db="EMBL/GenBank/DDBJ databases">
        <title>Fine stratification of microbial communities through a metagenomic profile of the photic zone.</title>
        <authorList>
            <person name="Haro-Moreno J.M."/>
            <person name="Lopez-Perez M."/>
            <person name="De La Torre J."/>
            <person name="Picazo A."/>
            <person name="Camacho A."/>
            <person name="Rodriguez-Valera F."/>
        </authorList>
    </citation>
    <scope>NUCLEOTIDE SEQUENCE [LARGE SCALE GENOMIC DNA]</scope>
    <source>
        <strain evidence="3">MED-G24</strain>
    </source>
</reference>
<dbReference type="EMBL" id="NTKD01000049">
    <property type="protein sequence ID" value="PDH37382.1"/>
    <property type="molecule type" value="Genomic_DNA"/>
</dbReference>
<dbReference type="Gene3D" id="3.40.190.10">
    <property type="entry name" value="Periplasmic binding protein-like II"/>
    <property type="match status" value="1"/>
</dbReference>
<dbReference type="Gene3D" id="3.10.105.10">
    <property type="entry name" value="Dipeptide-binding Protein, Domain 3"/>
    <property type="match status" value="1"/>
</dbReference>
<dbReference type="PANTHER" id="PTHR30290">
    <property type="entry name" value="PERIPLASMIC BINDING COMPONENT OF ABC TRANSPORTER"/>
    <property type="match status" value="1"/>
</dbReference>
<accession>A0A2A5WLR6</accession>
<name>A0A2A5WLR6_9GAMM</name>
<evidence type="ECO:0000256" key="1">
    <source>
        <dbReference type="ARBA" id="ARBA00022729"/>
    </source>
</evidence>
<keyword evidence="1" id="KW-0732">Signal</keyword>